<dbReference type="InterPro" id="IPR052306">
    <property type="entry name" value="CYP450_71D"/>
</dbReference>
<evidence type="ECO:0000256" key="5">
    <source>
        <dbReference type="ARBA" id="ARBA00022692"/>
    </source>
</evidence>
<keyword evidence="5" id="KW-0812">Transmembrane</keyword>
<dbReference type="PRINTS" id="PR00385">
    <property type="entry name" value="P450"/>
</dbReference>
<keyword evidence="9 12" id="KW-0408">Iron</keyword>
<reference evidence="15" key="1">
    <citation type="submission" date="2017-06" db="EMBL/GenBank/DDBJ databases">
        <title>Elucidating plant specialized metabolism using synteny.</title>
        <authorList>
            <person name="Franke J."/>
            <person name="Kim J."/>
            <person name="Hamilton J.P."/>
            <person name="Zhao D."/>
            <person name="Pham G.M."/>
            <person name="Wiegert-Rininger K."/>
            <person name="Crisovan E."/>
            <person name="Newton L."/>
            <person name="Vaillancourt B."/>
            <person name="Tatsis E.C."/>
            <person name="Buell C.R."/>
            <person name="O'Connor S.E."/>
        </authorList>
    </citation>
    <scope>NUCLEOTIDE SEQUENCE</scope>
</reference>
<dbReference type="GO" id="GO:0005506">
    <property type="term" value="F:iron ion binding"/>
    <property type="evidence" value="ECO:0007669"/>
    <property type="project" value="InterPro"/>
</dbReference>
<comment type="cofactor">
    <cofactor evidence="1 12">
        <name>heme</name>
        <dbReference type="ChEBI" id="CHEBI:30413"/>
    </cofactor>
</comment>
<feature type="chain" id="PRO_5016716210" evidence="14">
    <location>
        <begin position="24"/>
        <end position="501"/>
    </location>
</feature>
<evidence type="ECO:0000256" key="10">
    <source>
        <dbReference type="ARBA" id="ARBA00023033"/>
    </source>
</evidence>
<dbReference type="Pfam" id="PF00067">
    <property type="entry name" value="p450"/>
    <property type="match status" value="1"/>
</dbReference>
<dbReference type="FunFam" id="1.10.630.10:FF:000043">
    <property type="entry name" value="Cytochrome P450 99A2"/>
    <property type="match status" value="1"/>
</dbReference>
<accession>A0A346A6F8</accession>
<keyword evidence="14" id="KW-0732">Signal</keyword>
<keyword evidence="11" id="KW-0472">Membrane</keyword>
<dbReference type="PANTHER" id="PTHR47953:SF19">
    <property type="entry name" value="OS06G0641600 PROTEIN"/>
    <property type="match status" value="1"/>
</dbReference>
<evidence type="ECO:0000256" key="11">
    <source>
        <dbReference type="ARBA" id="ARBA00023136"/>
    </source>
</evidence>
<keyword evidence="6 12" id="KW-0479">Metal-binding</keyword>
<gene>
    <name evidence="15" type="primary">RH11H2</name>
</gene>
<evidence type="ECO:0000256" key="9">
    <source>
        <dbReference type="ARBA" id="ARBA00023004"/>
    </source>
</evidence>
<sequence length="501" mass="56659">MELIIFLAVFLFFCSMVVKLVKKSKPVKLPPGPKPLPIIGNIHQLSGGLPHHILAYMAKKYGPLMHLKLGEVSYIVVSSAEVAKEVMNQHDILFSSRPELPAVRIIEYNCTDITFSPSGDYWRQLRKICTVELLNTKRVQTFRSLREEEVLNMIKLVFHKKGSVMNLSKMVFSVTYSIIAQAAFGKGNKYQEKFLVLTEEMMNVSGGFSIADLYPSIKILELISGMRQRLEKMHNKTDIILGNILDEHKEKRNRLEARGDQEAREDLIDILLSVQNSGEFGAPLTDDNIKAVISDIYSAGGESSATTVIWTMSEMVKNPGVLKRAQDEVRQVFDGKGNVDESGLHELQYMQAAIKETMRLHPALPLLLPRECRENCETNGYEIPVKTRVIVNAWAIARDPMHWDDPDKFNPDRFLGSQIDFRGKDFAYIPFGAGRRMCPGITFALPNVQLPLAQLLFHFDWKLPGGLELEKLDMTENFGLAVGRKHDLELIPIPYSRSSVK</sequence>
<dbReference type="PROSITE" id="PS00086">
    <property type="entry name" value="CYTOCHROME_P450"/>
    <property type="match status" value="1"/>
</dbReference>
<evidence type="ECO:0000256" key="13">
    <source>
        <dbReference type="RuleBase" id="RU000461"/>
    </source>
</evidence>
<keyword evidence="4 12" id="KW-0349">Heme</keyword>
<evidence type="ECO:0000256" key="6">
    <source>
        <dbReference type="ARBA" id="ARBA00022723"/>
    </source>
</evidence>
<dbReference type="GO" id="GO:0009821">
    <property type="term" value="P:alkaloid biosynthetic process"/>
    <property type="evidence" value="ECO:0007669"/>
    <property type="project" value="UniProtKB-ARBA"/>
</dbReference>
<organism evidence="15">
    <name type="scientific">Gelsemium sempervirens</name>
    <name type="common">Carolina jasmine</name>
    <name type="synonym">Bignonia sempervirens</name>
    <dbReference type="NCBI Taxonomy" id="28542"/>
    <lineage>
        <taxon>Eukaryota</taxon>
        <taxon>Viridiplantae</taxon>
        <taxon>Streptophyta</taxon>
        <taxon>Embryophyta</taxon>
        <taxon>Tracheophyta</taxon>
        <taxon>Spermatophyta</taxon>
        <taxon>Magnoliopsida</taxon>
        <taxon>eudicotyledons</taxon>
        <taxon>Gunneridae</taxon>
        <taxon>Pentapetalae</taxon>
        <taxon>asterids</taxon>
        <taxon>lamiids</taxon>
        <taxon>Gentianales</taxon>
        <taxon>Gelsemiaceae</taxon>
        <taxon>Gelsemium</taxon>
    </lineage>
</organism>
<comment type="subcellular location">
    <subcellularLocation>
        <location evidence="2">Membrane</location>
        <topology evidence="2">Single-pass membrane protein</topology>
    </subcellularLocation>
</comment>
<dbReference type="PRINTS" id="PR00463">
    <property type="entry name" value="EP450I"/>
</dbReference>
<evidence type="ECO:0000256" key="14">
    <source>
        <dbReference type="SAM" id="SignalP"/>
    </source>
</evidence>
<feature type="binding site" description="axial binding residue" evidence="12">
    <location>
        <position position="438"/>
    </location>
    <ligand>
        <name>heme</name>
        <dbReference type="ChEBI" id="CHEBI:30413"/>
    </ligand>
    <ligandPart>
        <name>Fe</name>
        <dbReference type="ChEBI" id="CHEBI:18248"/>
    </ligandPart>
</feature>
<protein>
    <submittedName>
        <fullName evidence="15">Rankinidine/humantenine-11-hydroxylase 2</fullName>
    </submittedName>
</protein>
<evidence type="ECO:0000256" key="7">
    <source>
        <dbReference type="ARBA" id="ARBA00022989"/>
    </source>
</evidence>
<evidence type="ECO:0000256" key="3">
    <source>
        <dbReference type="ARBA" id="ARBA00010617"/>
    </source>
</evidence>
<comment type="similarity">
    <text evidence="3 13">Belongs to the cytochrome P450 family.</text>
</comment>
<dbReference type="GO" id="GO:0016020">
    <property type="term" value="C:membrane"/>
    <property type="evidence" value="ECO:0007669"/>
    <property type="project" value="UniProtKB-SubCell"/>
</dbReference>
<dbReference type="EMBL" id="MF401949">
    <property type="protein sequence ID" value="AXK92567.1"/>
    <property type="molecule type" value="mRNA"/>
</dbReference>
<dbReference type="Gene3D" id="1.10.630.10">
    <property type="entry name" value="Cytochrome P450"/>
    <property type="match status" value="1"/>
</dbReference>
<dbReference type="GO" id="GO:0004497">
    <property type="term" value="F:monooxygenase activity"/>
    <property type="evidence" value="ECO:0007669"/>
    <property type="project" value="UniProtKB-KW"/>
</dbReference>
<dbReference type="InterPro" id="IPR002401">
    <property type="entry name" value="Cyt_P450_E_grp-I"/>
</dbReference>
<evidence type="ECO:0000313" key="15">
    <source>
        <dbReference type="EMBL" id="AXK92567.1"/>
    </source>
</evidence>
<evidence type="ECO:0000256" key="8">
    <source>
        <dbReference type="ARBA" id="ARBA00023002"/>
    </source>
</evidence>
<dbReference type="PANTHER" id="PTHR47953">
    <property type="entry name" value="OS08G0105600 PROTEIN"/>
    <property type="match status" value="1"/>
</dbReference>
<evidence type="ECO:0000256" key="12">
    <source>
        <dbReference type="PIRSR" id="PIRSR602401-1"/>
    </source>
</evidence>
<keyword evidence="8 13" id="KW-0560">Oxidoreductase</keyword>
<dbReference type="InterPro" id="IPR017972">
    <property type="entry name" value="Cyt_P450_CS"/>
</dbReference>
<keyword evidence="7" id="KW-1133">Transmembrane helix</keyword>
<keyword evidence="10 13" id="KW-0503">Monooxygenase</keyword>
<feature type="signal peptide" evidence="14">
    <location>
        <begin position="1"/>
        <end position="23"/>
    </location>
</feature>
<evidence type="ECO:0000256" key="1">
    <source>
        <dbReference type="ARBA" id="ARBA00001971"/>
    </source>
</evidence>
<dbReference type="GO" id="GO:0016705">
    <property type="term" value="F:oxidoreductase activity, acting on paired donors, with incorporation or reduction of molecular oxygen"/>
    <property type="evidence" value="ECO:0007669"/>
    <property type="project" value="InterPro"/>
</dbReference>
<dbReference type="GO" id="GO:0020037">
    <property type="term" value="F:heme binding"/>
    <property type="evidence" value="ECO:0007669"/>
    <property type="project" value="InterPro"/>
</dbReference>
<name>A0A346A6F8_GELSE</name>
<dbReference type="AlphaFoldDB" id="A0A346A6F8"/>
<dbReference type="InterPro" id="IPR001128">
    <property type="entry name" value="Cyt_P450"/>
</dbReference>
<evidence type="ECO:0000256" key="2">
    <source>
        <dbReference type="ARBA" id="ARBA00004167"/>
    </source>
</evidence>
<evidence type="ECO:0000256" key="4">
    <source>
        <dbReference type="ARBA" id="ARBA00022617"/>
    </source>
</evidence>
<proteinExistence type="evidence at transcript level"/>
<dbReference type="InterPro" id="IPR036396">
    <property type="entry name" value="Cyt_P450_sf"/>
</dbReference>
<dbReference type="CDD" id="cd11072">
    <property type="entry name" value="CYP71-like"/>
    <property type="match status" value="1"/>
</dbReference>
<dbReference type="SUPFAM" id="SSF48264">
    <property type="entry name" value="Cytochrome P450"/>
    <property type="match status" value="1"/>
</dbReference>